<evidence type="ECO:0000313" key="7">
    <source>
        <dbReference type="EnsemblMetazoa" id="AALFPA23_024751.P36886"/>
    </source>
</evidence>
<feature type="region of interest" description="Disordered" evidence="6">
    <location>
        <begin position="29"/>
        <end position="50"/>
    </location>
</feature>
<comment type="similarity">
    <text evidence="5">Belongs to the SPT3 family.</text>
</comment>
<keyword evidence="3" id="KW-0804">Transcription</keyword>
<sequence length="346" mass="39007">MSAREGGSKKLGRPAINIAINNPSANLTTALGGTTPATTPAGTSSSLQNGLEGGASGDYVPIFFDEISQIMRGYGDCEKPLRESVILVEKIVLHQLRGIMQEAIDHAMSRQNSPVLSRRDFEYIMRKNPVRVARLQKYFRDMAFVKKKMKDLYGDRFSGLGDLGSTLDESDEDSDRDVAEKFDEEKVRRLFRADRISQILAGKQYEEFNLARRTSFMHRNTNTMKNRMRTWLNFPEDVIISQSCLLTLSYLAHETIAVLVDFCILTRLNSSNRTVEPYSRVTSSGTSHAMLHLCPEVTHGRGVDGVKPITPQEIHEAMRRHRQMATQSMGHFRNNALNCKTPYLAM</sequence>
<evidence type="ECO:0000256" key="4">
    <source>
        <dbReference type="ARBA" id="ARBA00023242"/>
    </source>
</evidence>
<feature type="compositionally biased region" description="Low complexity" evidence="6">
    <location>
        <begin position="29"/>
        <end position="47"/>
    </location>
</feature>
<keyword evidence="4" id="KW-0539">Nucleus</keyword>
<evidence type="ECO:0000256" key="3">
    <source>
        <dbReference type="ARBA" id="ARBA00023163"/>
    </source>
</evidence>
<reference evidence="8" key="1">
    <citation type="journal article" date="2015" name="Proc. Natl. Acad. Sci. U.S.A.">
        <title>Genome sequence of the Asian Tiger mosquito, Aedes albopictus, reveals insights into its biology, genetics, and evolution.</title>
        <authorList>
            <person name="Chen X.G."/>
            <person name="Jiang X."/>
            <person name="Gu J."/>
            <person name="Xu M."/>
            <person name="Wu Y."/>
            <person name="Deng Y."/>
            <person name="Zhang C."/>
            <person name="Bonizzoni M."/>
            <person name="Dermauw W."/>
            <person name="Vontas J."/>
            <person name="Armbruster P."/>
            <person name="Huang X."/>
            <person name="Yang Y."/>
            <person name="Zhang H."/>
            <person name="He W."/>
            <person name="Peng H."/>
            <person name="Liu Y."/>
            <person name="Wu K."/>
            <person name="Chen J."/>
            <person name="Lirakis M."/>
            <person name="Topalis P."/>
            <person name="Van Leeuwen T."/>
            <person name="Hall A.B."/>
            <person name="Jiang X."/>
            <person name="Thorpe C."/>
            <person name="Mueller R.L."/>
            <person name="Sun C."/>
            <person name="Waterhouse R.M."/>
            <person name="Yan G."/>
            <person name="Tu Z.J."/>
            <person name="Fang X."/>
            <person name="James A.A."/>
        </authorList>
    </citation>
    <scope>NUCLEOTIDE SEQUENCE [LARGE SCALE GENOMIC DNA]</scope>
    <source>
        <strain evidence="8">Foshan</strain>
    </source>
</reference>
<organism evidence="7 8">
    <name type="scientific">Aedes albopictus</name>
    <name type="common">Asian tiger mosquito</name>
    <name type="synonym">Stegomyia albopicta</name>
    <dbReference type="NCBI Taxonomy" id="7160"/>
    <lineage>
        <taxon>Eukaryota</taxon>
        <taxon>Metazoa</taxon>
        <taxon>Ecdysozoa</taxon>
        <taxon>Arthropoda</taxon>
        <taxon>Hexapoda</taxon>
        <taxon>Insecta</taxon>
        <taxon>Pterygota</taxon>
        <taxon>Neoptera</taxon>
        <taxon>Endopterygota</taxon>
        <taxon>Diptera</taxon>
        <taxon>Nematocera</taxon>
        <taxon>Culicoidea</taxon>
        <taxon>Culicidae</taxon>
        <taxon>Culicinae</taxon>
        <taxon>Aedini</taxon>
        <taxon>Aedes</taxon>
        <taxon>Stegomyia</taxon>
    </lineage>
</organism>
<dbReference type="InterPro" id="IPR003195">
    <property type="entry name" value="TFIID_TAF13"/>
</dbReference>
<dbReference type="GeneID" id="109621455"/>
<dbReference type="PANTHER" id="PTHR11380">
    <property type="entry name" value="TRANSCRIPTION INITIATION FACTOR TFIID/SUPT3-RELATED"/>
    <property type="match status" value="1"/>
</dbReference>
<evidence type="ECO:0000256" key="6">
    <source>
        <dbReference type="SAM" id="MobiDB-lite"/>
    </source>
</evidence>
<dbReference type="Proteomes" id="UP000069940">
    <property type="component" value="Unassembled WGS sequence"/>
</dbReference>
<dbReference type="Pfam" id="PF02269">
    <property type="entry name" value="TFIID-18kDa"/>
    <property type="match status" value="1"/>
</dbReference>
<dbReference type="SUPFAM" id="SSF47113">
    <property type="entry name" value="Histone-fold"/>
    <property type="match status" value="1"/>
</dbReference>
<evidence type="ECO:0008006" key="9">
    <source>
        <dbReference type="Google" id="ProtNLM"/>
    </source>
</evidence>
<evidence type="ECO:0000256" key="2">
    <source>
        <dbReference type="ARBA" id="ARBA00023015"/>
    </source>
</evidence>
<evidence type="ECO:0000313" key="8">
    <source>
        <dbReference type="Proteomes" id="UP000069940"/>
    </source>
</evidence>
<accession>A0ABM2A5V1</accession>
<name>A0ABM2A5V1_AEDAL</name>
<keyword evidence="8" id="KW-1185">Reference proteome</keyword>
<dbReference type="RefSeq" id="XP_019931040.2">
    <property type="nucleotide sequence ID" value="XM_020075481.3"/>
</dbReference>
<keyword evidence="2" id="KW-0805">Transcription regulation</keyword>
<protein>
    <recommendedName>
        <fullName evidence="9">Histone acetyltransferase pcaf/saga subunit supt3h/spt3</fullName>
    </recommendedName>
</protein>
<dbReference type="EnsemblMetazoa" id="AALFPA23_024751.R36886">
    <property type="protein sequence ID" value="AALFPA23_024751.P36886"/>
    <property type="gene ID" value="AALFPA23_024751"/>
</dbReference>
<dbReference type="InterPro" id="IPR009072">
    <property type="entry name" value="Histone-fold"/>
</dbReference>
<evidence type="ECO:0000256" key="5">
    <source>
        <dbReference type="ARBA" id="ARBA00061274"/>
    </source>
</evidence>
<dbReference type="PANTHER" id="PTHR11380:SF16">
    <property type="entry name" value="TRANSCRIPTION INITIATION PROTEIN SPT3 HOMOLOG"/>
    <property type="match status" value="1"/>
</dbReference>
<comment type="subcellular location">
    <subcellularLocation>
        <location evidence="1">Nucleus</location>
    </subcellularLocation>
</comment>
<dbReference type="Gene3D" id="1.10.20.10">
    <property type="entry name" value="Histone, subunit A"/>
    <property type="match status" value="1"/>
</dbReference>
<proteinExistence type="inferred from homology"/>
<evidence type="ECO:0000256" key="1">
    <source>
        <dbReference type="ARBA" id="ARBA00004123"/>
    </source>
</evidence>
<reference evidence="7" key="2">
    <citation type="submission" date="2025-05" db="UniProtKB">
        <authorList>
            <consortium name="EnsemblMetazoa"/>
        </authorList>
    </citation>
    <scope>IDENTIFICATION</scope>
    <source>
        <strain evidence="7">Foshan</strain>
    </source>
</reference>